<dbReference type="Gene3D" id="1.10.510.10">
    <property type="entry name" value="Transferase(Phosphotransferase) domain 1"/>
    <property type="match status" value="1"/>
</dbReference>
<comment type="caution">
    <text evidence="2">The sequence shown here is derived from an EMBL/GenBank/DDBJ whole genome shotgun (WGS) entry which is preliminary data.</text>
</comment>
<dbReference type="SUPFAM" id="SSF56112">
    <property type="entry name" value="Protein kinase-like (PK-like)"/>
    <property type="match status" value="1"/>
</dbReference>
<protein>
    <recommendedName>
        <fullName evidence="1">Protein kinase domain-containing protein</fullName>
    </recommendedName>
</protein>
<keyword evidence="3" id="KW-1185">Reference proteome</keyword>
<dbReference type="GO" id="GO:0043235">
    <property type="term" value="C:receptor complex"/>
    <property type="evidence" value="ECO:0007669"/>
    <property type="project" value="TreeGrafter"/>
</dbReference>
<dbReference type="GO" id="GO:0005524">
    <property type="term" value="F:ATP binding"/>
    <property type="evidence" value="ECO:0007669"/>
    <property type="project" value="InterPro"/>
</dbReference>
<dbReference type="Pfam" id="PF07714">
    <property type="entry name" value="PK_Tyr_Ser-Thr"/>
    <property type="match status" value="1"/>
</dbReference>
<dbReference type="EMBL" id="BDGG01000001">
    <property type="protein sequence ID" value="GAU89845.1"/>
    <property type="molecule type" value="Genomic_DNA"/>
</dbReference>
<dbReference type="InterPro" id="IPR050122">
    <property type="entry name" value="RTK"/>
</dbReference>
<dbReference type="PROSITE" id="PS50011">
    <property type="entry name" value="PROTEIN_KINASE_DOM"/>
    <property type="match status" value="1"/>
</dbReference>
<dbReference type="PANTHER" id="PTHR24416">
    <property type="entry name" value="TYROSINE-PROTEIN KINASE RECEPTOR"/>
    <property type="match status" value="1"/>
</dbReference>
<accession>A0A1D1UN61</accession>
<dbReference type="AlphaFoldDB" id="A0A1D1UN61"/>
<dbReference type="InterPro" id="IPR001245">
    <property type="entry name" value="Ser-Thr/Tyr_kinase_cat_dom"/>
</dbReference>
<dbReference type="InterPro" id="IPR008266">
    <property type="entry name" value="Tyr_kinase_AS"/>
</dbReference>
<feature type="domain" description="Protein kinase" evidence="1">
    <location>
        <begin position="1"/>
        <end position="162"/>
    </location>
</feature>
<gene>
    <name evidence="2" type="primary">RvY_02347-1</name>
    <name evidence="2" type="synonym">RvY_02347.1</name>
    <name evidence="2" type="ORF">RvY_02347</name>
</gene>
<reference evidence="2 3" key="1">
    <citation type="journal article" date="2016" name="Nat. Commun.">
        <title>Extremotolerant tardigrade genome and improved radiotolerance of human cultured cells by tardigrade-unique protein.</title>
        <authorList>
            <person name="Hashimoto T."/>
            <person name="Horikawa D.D."/>
            <person name="Saito Y."/>
            <person name="Kuwahara H."/>
            <person name="Kozuka-Hata H."/>
            <person name="Shin-I T."/>
            <person name="Minakuchi Y."/>
            <person name="Ohishi K."/>
            <person name="Motoyama A."/>
            <person name="Aizu T."/>
            <person name="Enomoto A."/>
            <person name="Kondo K."/>
            <person name="Tanaka S."/>
            <person name="Hara Y."/>
            <person name="Koshikawa S."/>
            <person name="Sagara H."/>
            <person name="Miura T."/>
            <person name="Yokobori S."/>
            <person name="Miyagawa K."/>
            <person name="Suzuki Y."/>
            <person name="Kubo T."/>
            <person name="Oyama M."/>
            <person name="Kohara Y."/>
            <person name="Fujiyama A."/>
            <person name="Arakawa K."/>
            <person name="Katayama T."/>
            <person name="Toyoda A."/>
            <person name="Kunieda T."/>
        </authorList>
    </citation>
    <scope>NUCLEOTIDE SEQUENCE [LARGE SCALE GENOMIC DNA]</scope>
    <source>
        <strain evidence="2 3">YOKOZUNA-1</strain>
    </source>
</reference>
<dbReference type="InterPro" id="IPR011009">
    <property type="entry name" value="Kinase-like_dom_sf"/>
</dbReference>
<evidence type="ECO:0000259" key="1">
    <source>
        <dbReference type="PROSITE" id="PS50011"/>
    </source>
</evidence>
<dbReference type="InterPro" id="IPR000719">
    <property type="entry name" value="Prot_kinase_dom"/>
</dbReference>
<organism evidence="2 3">
    <name type="scientific">Ramazzottius varieornatus</name>
    <name type="common">Water bear</name>
    <name type="synonym">Tardigrade</name>
    <dbReference type="NCBI Taxonomy" id="947166"/>
    <lineage>
        <taxon>Eukaryota</taxon>
        <taxon>Metazoa</taxon>
        <taxon>Ecdysozoa</taxon>
        <taxon>Tardigrada</taxon>
        <taxon>Eutardigrada</taxon>
        <taxon>Parachela</taxon>
        <taxon>Hypsibioidea</taxon>
        <taxon>Ramazzottiidae</taxon>
        <taxon>Ramazzottius</taxon>
    </lineage>
</organism>
<dbReference type="GO" id="GO:0007169">
    <property type="term" value="P:cell surface receptor protein tyrosine kinase signaling pathway"/>
    <property type="evidence" value="ECO:0007669"/>
    <property type="project" value="TreeGrafter"/>
</dbReference>
<dbReference type="GO" id="GO:0004714">
    <property type="term" value="F:transmembrane receptor protein tyrosine kinase activity"/>
    <property type="evidence" value="ECO:0007669"/>
    <property type="project" value="TreeGrafter"/>
</dbReference>
<evidence type="ECO:0000313" key="2">
    <source>
        <dbReference type="EMBL" id="GAU89845.1"/>
    </source>
</evidence>
<sequence length="162" mass="18555">MGRGNCPLSGHVYCYKHQLYEDEIRVMLKTGQHQDDRRPPFAHFVNLLNTDGDVDCLGNGDSGCSVHPEFRRSSTASSTISKFMEKDLSTKNLMSFSYQAWRGLAHLSSRSIIHRDIAARNVLITKNRTVKIWDFGMAKVREKDYILTNTAQVRGLFHRDSY</sequence>
<dbReference type="STRING" id="947166.A0A1D1UN61"/>
<evidence type="ECO:0000313" key="3">
    <source>
        <dbReference type="Proteomes" id="UP000186922"/>
    </source>
</evidence>
<dbReference type="OrthoDB" id="5984265at2759"/>
<dbReference type="PROSITE" id="PS00109">
    <property type="entry name" value="PROTEIN_KINASE_TYR"/>
    <property type="match status" value="1"/>
</dbReference>
<dbReference type="GO" id="GO:0005886">
    <property type="term" value="C:plasma membrane"/>
    <property type="evidence" value="ECO:0007669"/>
    <property type="project" value="TreeGrafter"/>
</dbReference>
<proteinExistence type="predicted"/>
<dbReference type="Proteomes" id="UP000186922">
    <property type="component" value="Unassembled WGS sequence"/>
</dbReference>
<dbReference type="PANTHER" id="PTHR24416:SF611">
    <property type="entry name" value="TYROSINE-PROTEIN KINASE TRANSMEMBRANE RECEPTOR ROR"/>
    <property type="match status" value="1"/>
</dbReference>
<name>A0A1D1UN61_RAMVA</name>